<proteinExistence type="predicted"/>
<accession>A0AAQ3NUK9</accession>
<organism evidence="1 2">
    <name type="scientific">Vigna mungo</name>
    <name type="common">Black gram</name>
    <name type="synonym">Phaseolus mungo</name>
    <dbReference type="NCBI Taxonomy" id="3915"/>
    <lineage>
        <taxon>Eukaryota</taxon>
        <taxon>Viridiplantae</taxon>
        <taxon>Streptophyta</taxon>
        <taxon>Embryophyta</taxon>
        <taxon>Tracheophyta</taxon>
        <taxon>Spermatophyta</taxon>
        <taxon>Magnoliopsida</taxon>
        <taxon>eudicotyledons</taxon>
        <taxon>Gunneridae</taxon>
        <taxon>Pentapetalae</taxon>
        <taxon>rosids</taxon>
        <taxon>fabids</taxon>
        <taxon>Fabales</taxon>
        <taxon>Fabaceae</taxon>
        <taxon>Papilionoideae</taxon>
        <taxon>50 kb inversion clade</taxon>
        <taxon>NPAAA clade</taxon>
        <taxon>indigoferoid/millettioid clade</taxon>
        <taxon>Phaseoleae</taxon>
        <taxon>Vigna</taxon>
    </lineage>
</organism>
<evidence type="ECO:0000313" key="2">
    <source>
        <dbReference type="Proteomes" id="UP001374535"/>
    </source>
</evidence>
<gene>
    <name evidence="1" type="ORF">V8G54_012379</name>
</gene>
<protein>
    <submittedName>
        <fullName evidence="1">Uncharacterized protein</fullName>
    </submittedName>
</protein>
<name>A0AAQ3NUK9_VIGMU</name>
<dbReference type="AlphaFoldDB" id="A0AAQ3NUK9"/>
<keyword evidence="2" id="KW-1185">Reference proteome</keyword>
<dbReference type="EMBL" id="CP144697">
    <property type="protein sequence ID" value="WVZ14813.1"/>
    <property type="molecule type" value="Genomic_DNA"/>
</dbReference>
<sequence length="392" mass="44574">MVELFPVEVELVKLFLVEIELDELFLVGVELSKLFLVETELIELFLARLSRAKARLRCHAMWPSSLGCFLTSVVLGFLGLVELIELVAELFEEVVDLLLTLLGLLCRVVRCGKRMCLSVIPSRLCETMKRGRMFCLDSGLLLSIMFSVRCVDVFIRMSLRSRETCTLARRGAGDRQLCYVIGDDDVDGDVTIINEEGRVGNPSVSQSPTLDINEKRVVSIPYVVWLRSHWYCVSPVNPLLDRTNTQTSIMITIPKVFLAKVFRAWKALLVVVVSWECFRYRRNVPMWKGLTLKGEIVGNPSGSQCPTLDKNEKRVVSIPYMVGLMSYWCLYIPNPIVVSESLVSVGDRLRRVKWSLYRKSSWQRVFKATRGCGWFGMLPLEGECTYVKGTHP</sequence>
<reference evidence="1 2" key="1">
    <citation type="journal article" date="2023" name="Life. Sci Alliance">
        <title>Evolutionary insights into 3D genome organization and epigenetic landscape of Vigna mungo.</title>
        <authorList>
            <person name="Junaid A."/>
            <person name="Singh B."/>
            <person name="Bhatia S."/>
        </authorList>
    </citation>
    <scope>NUCLEOTIDE SEQUENCE [LARGE SCALE GENOMIC DNA]</scope>
    <source>
        <strain evidence="1">Urdbean</strain>
    </source>
</reference>
<evidence type="ECO:0000313" key="1">
    <source>
        <dbReference type="EMBL" id="WVZ14813.1"/>
    </source>
</evidence>
<dbReference type="Proteomes" id="UP001374535">
    <property type="component" value="Chromosome 4"/>
</dbReference>